<dbReference type="Gene3D" id="3.40.50.300">
    <property type="entry name" value="P-loop containing nucleotide triphosphate hydrolases"/>
    <property type="match status" value="1"/>
</dbReference>
<reference evidence="3" key="1">
    <citation type="submission" date="2017-09" db="EMBL/GenBank/DDBJ databases">
        <title>Depth-based differentiation of microbial function through sediment-hosted aquifers and enrichment of novel symbionts in the deep terrestrial subsurface.</title>
        <authorList>
            <person name="Probst A.J."/>
            <person name="Ladd B."/>
            <person name="Jarett J.K."/>
            <person name="Geller-Mcgrath D.E."/>
            <person name="Sieber C.M.K."/>
            <person name="Emerson J.B."/>
            <person name="Anantharaman K."/>
            <person name="Thomas B.C."/>
            <person name="Malmstrom R."/>
            <person name="Stieglmeier M."/>
            <person name="Klingl A."/>
            <person name="Woyke T."/>
            <person name="Ryan C.M."/>
            <person name="Banfield J.F."/>
        </authorList>
    </citation>
    <scope>NUCLEOTIDE SEQUENCE [LARGE SCALE GENOMIC DNA]</scope>
</reference>
<feature type="non-terminal residue" evidence="2">
    <location>
        <position position="240"/>
    </location>
</feature>
<dbReference type="AlphaFoldDB" id="A0A2H0V7D1"/>
<dbReference type="InterPro" id="IPR032423">
    <property type="entry name" value="AAA_assoc_2"/>
</dbReference>
<dbReference type="PANTHER" id="PTHR13779">
    <property type="entry name" value="WERNER HELICASE-INTERACTING PROTEIN 1 FAMILY MEMBER"/>
    <property type="match status" value="1"/>
</dbReference>
<dbReference type="InterPro" id="IPR051314">
    <property type="entry name" value="AAA_ATPase_RarA/MGS1/WRNIP1"/>
</dbReference>
<evidence type="ECO:0000259" key="1">
    <source>
        <dbReference type="SMART" id="SM00382"/>
    </source>
</evidence>
<dbReference type="PANTHER" id="PTHR13779:SF7">
    <property type="entry name" value="ATPASE WRNIP1"/>
    <property type="match status" value="1"/>
</dbReference>
<gene>
    <name evidence="2" type="ORF">COT95_01055</name>
</gene>
<evidence type="ECO:0000313" key="3">
    <source>
        <dbReference type="Proteomes" id="UP000228614"/>
    </source>
</evidence>
<feature type="domain" description="AAA+ ATPase" evidence="1">
    <location>
        <begin position="44"/>
        <end position="160"/>
    </location>
</feature>
<sequence>MELSNDKKIPLADRARPQDFDSFVGQVNIIGKNKILRQAIENDSVPSIIFWGPPGCGKTTLARIIAKQTKSAFIQLSAVSSGVKNIRDEVLKAEQLKRLGTNTIIFIDEIHRFNKAQQDALLPYVENGTITLIGATTENPSFEVNSALLSRARVFVLEKLSGEDIEILIKRALVKFYPKTKINKDAVGFLSQMADGDARVALSALEFALKIDSVVSLEIIKEALQKSLMYDKAGEEHYNL</sequence>
<dbReference type="CDD" id="cd18139">
    <property type="entry name" value="HLD_clamp_RarA"/>
    <property type="match status" value="1"/>
</dbReference>
<dbReference type="InterPro" id="IPR027417">
    <property type="entry name" value="P-loop_NTPase"/>
</dbReference>
<organism evidence="2 3">
    <name type="scientific">Candidatus Falkowbacteria bacterium CG10_big_fil_rev_8_21_14_0_10_37_6</name>
    <dbReference type="NCBI Taxonomy" id="1974563"/>
    <lineage>
        <taxon>Bacteria</taxon>
        <taxon>Candidatus Falkowiibacteriota</taxon>
    </lineage>
</organism>
<name>A0A2H0V7D1_9BACT</name>
<dbReference type="GO" id="GO:0000731">
    <property type="term" value="P:DNA synthesis involved in DNA repair"/>
    <property type="evidence" value="ECO:0007669"/>
    <property type="project" value="TreeGrafter"/>
</dbReference>
<evidence type="ECO:0000313" key="2">
    <source>
        <dbReference type="EMBL" id="PIR95007.1"/>
    </source>
</evidence>
<dbReference type="Gene3D" id="1.10.8.60">
    <property type="match status" value="1"/>
</dbReference>
<dbReference type="GO" id="GO:0005524">
    <property type="term" value="F:ATP binding"/>
    <property type="evidence" value="ECO:0007669"/>
    <property type="project" value="InterPro"/>
</dbReference>
<dbReference type="Pfam" id="PF00004">
    <property type="entry name" value="AAA"/>
    <property type="match status" value="1"/>
</dbReference>
<dbReference type="SUPFAM" id="SSF52540">
    <property type="entry name" value="P-loop containing nucleoside triphosphate hydrolases"/>
    <property type="match status" value="1"/>
</dbReference>
<dbReference type="GO" id="GO:0016887">
    <property type="term" value="F:ATP hydrolysis activity"/>
    <property type="evidence" value="ECO:0007669"/>
    <property type="project" value="InterPro"/>
</dbReference>
<dbReference type="Proteomes" id="UP000228614">
    <property type="component" value="Unassembled WGS sequence"/>
</dbReference>
<dbReference type="GO" id="GO:0017116">
    <property type="term" value="F:single-stranded DNA helicase activity"/>
    <property type="evidence" value="ECO:0007669"/>
    <property type="project" value="TreeGrafter"/>
</dbReference>
<dbReference type="SMART" id="SM00382">
    <property type="entry name" value="AAA"/>
    <property type="match status" value="1"/>
</dbReference>
<dbReference type="Pfam" id="PF16193">
    <property type="entry name" value="AAA_assoc_2"/>
    <property type="match status" value="1"/>
</dbReference>
<dbReference type="GO" id="GO:0008047">
    <property type="term" value="F:enzyme activator activity"/>
    <property type="evidence" value="ECO:0007669"/>
    <property type="project" value="TreeGrafter"/>
</dbReference>
<comment type="caution">
    <text evidence="2">The sequence shown here is derived from an EMBL/GenBank/DDBJ whole genome shotgun (WGS) entry which is preliminary data.</text>
</comment>
<dbReference type="InterPro" id="IPR003593">
    <property type="entry name" value="AAA+_ATPase"/>
</dbReference>
<dbReference type="FunFam" id="3.40.50.300:FF:000137">
    <property type="entry name" value="Replication-associated recombination protein A"/>
    <property type="match status" value="1"/>
</dbReference>
<dbReference type="EMBL" id="PFAN01000060">
    <property type="protein sequence ID" value="PIR95007.1"/>
    <property type="molecule type" value="Genomic_DNA"/>
</dbReference>
<proteinExistence type="predicted"/>
<dbReference type="GO" id="GO:0006261">
    <property type="term" value="P:DNA-templated DNA replication"/>
    <property type="evidence" value="ECO:0007669"/>
    <property type="project" value="TreeGrafter"/>
</dbReference>
<dbReference type="InterPro" id="IPR003959">
    <property type="entry name" value="ATPase_AAA_core"/>
</dbReference>
<protein>
    <submittedName>
        <fullName evidence="2">AAA family ATPase</fullName>
    </submittedName>
</protein>
<accession>A0A2H0V7D1</accession>
<dbReference type="CDD" id="cd00009">
    <property type="entry name" value="AAA"/>
    <property type="match status" value="1"/>
</dbReference>